<accession>A0ABR4P8T1</accession>
<dbReference type="Gene3D" id="3.40.50.300">
    <property type="entry name" value="P-loop containing nucleotide triphosphate hydrolases"/>
    <property type="match status" value="1"/>
</dbReference>
<name>A0ABR4P8T1_9HELO</name>
<sequence length="698" mass="78734">MLDPLTALSLAACIAQFIDFGTKLVVKSNEIRKTGSSVDVRYLENIATDLKGLVGGLQSYKVRLEGEPVSENGLDDILLGCDATAQGLLERLKRLTQDPTIKHQRCASVRKALKLLWTKDEIEEVAENLNGYRQQLAIRLLVLLNAKNDAQADRLESKIIEVTALSHKRLKSAIQEGFSSLKQSSANQPSAFGSMNEHQETIVAGTLMLEDGTTRNLTHLIEHGTGFYWINGKAGSGKSTLMKYIQCQNATVEALKTWANGKELVVASFFFWRAGSSEQRTQNGMLRTLFFHILIQHMYLIPIIFPDLFRAISVGSQIDHDSIAPISDAELKLAFHSLLENTAHLKICLIIDALDESEGDHSALRTFLDRLRPYEHIKAIVASRPLNIFKTFFAESSSVRLQDLTSSDINNFIGSELERNKRFRDLKQDEDEAAESLCLAISEKADGVFLWVTLVIGSLPRGFENGDRISDLLRRIEELPSDLEALCSYMLASMEPRYKRQGARLLVLIMRCIQVQDGPPSILQILYAEDERNDLSMVLKAPIKGLALENRWYTRKVEELDARLTSRCCGLLEIYLDLKTSSIKNPRFSHVGFLHTTIMDFLRLDSVKKQLSSYMENDRLNPDDTLLYSCLYHAKSTELKTSTVLLRLDNGSKAFISTLFKYAVILEDTRDKSYIHVLDDFYQVMTSRGDQDHSLCYS</sequence>
<dbReference type="Proteomes" id="UP001629113">
    <property type="component" value="Unassembled WGS sequence"/>
</dbReference>
<evidence type="ECO:0000313" key="5">
    <source>
        <dbReference type="Proteomes" id="UP001629113"/>
    </source>
</evidence>
<keyword evidence="1" id="KW-0677">Repeat</keyword>
<keyword evidence="5" id="KW-1185">Reference proteome</keyword>
<dbReference type="InterPro" id="IPR056884">
    <property type="entry name" value="NPHP3-like_N"/>
</dbReference>
<dbReference type="InterPro" id="IPR027417">
    <property type="entry name" value="P-loop_NTPase"/>
</dbReference>
<dbReference type="PANTHER" id="PTHR10039">
    <property type="entry name" value="AMELOGENIN"/>
    <property type="match status" value="1"/>
</dbReference>
<evidence type="ECO:0000259" key="3">
    <source>
        <dbReference type="Pfam" id="PF25053"/>
    </source>
</evidence>
<comment type="caution">
    <text evidence="4">The sequence shown here is derived from an EMBL/GenBank/DDBJ whole genome shotgun (WGS) entry which is preliminary data.</text>
</comment>
<feature type="domain" description="DUF7791" evidence="3">
    <location>
        <begin position="493"/>
        <end position="643"/>
    </location>
</feature>
<dbReference type="Pfam" id="PF25053">
    <property type="entry name" value="DUF7791"/>
    <property type="match status" value="1"/>
</dbReference>
<protein>
    <recommendedName>
        <fullName evidence="6">NACHT domain-containing protein</fullName>
    </recommendedName>
</protein>
<reference evidence="4 5" key="1">
    <citation type="submission" date="2024-06" db="EMBL/GenBank/DDBJ databases">
        <title>Complete genome of Phlyctema vagabunda strain 19-DSS-EL-015.</title>
        <authorList>
            <person name="Fiorenzani C."/>
        </authorList>
    </citation>
    <scope>NUCLEOTIDE SEQUENCE [LARGE SCALE GENOMIC DNA]</scope>
    <source>
        <strain evidence="4 5">19-DSS-EL-015</strain>
    </source>
</reference>
<evidence type="ECO:0000259" key="2">
    <source>
        <dbReference type="Pfam" id="PF24883"/>
    </source>
</evidence>
<evidence type="ECO:0008006" key="6">
    <source>
        <dbReference type="Google" id="ProtNLM"/>
    </source>
</evidence>
<dbReference type="EMBL" id="JBFCZG010000007">
    <property type="protein sequence ID" value="KAL3419726.1"/>
    <property type="molecule type" value="Genomic_DNA"/>
</dbReference>
<dbReference type="InterPro" id="IPR056693">
    <property type="entry name" value="DUF7791"/>
</dbReference>
<dbReference type="Pfam" id="PF24883">
    <property type="entry name" value="NPHP3_N"/>
    <property type="match status" value="1"/>
</dbReference>
<proteinExistence type="predicted"/>
<gene>
    <name evidence="4" type="ORF">PVAG01_08224</name>
</gene>
<evidence type="ECO:0000256" key="1">
    <source>
        <dbReference type="ARBA" id="ARBA00022737"/>
    </source>
</evidence>
<organism evidence="4 5">
    <name type="scientific">Phlyctema vagabunda</name>
    <dbReference type="NCBI Taxonomy" id="108571"/>
    <lineage>
        <taxon>Eukaryota</taxon>
        <taxon>Fungi</taxon>
        <taxon>Dikarya</taxon>
        <taxon>Ascomycota</taxon>
        <taxon>Pezizomycotina</taxon>
        <taxon>Leotiomycetes</taxon>
        <taxon>Helotiales</taxon>
        <taxon>Dermateaceae</taxon>
        <taxon>Phlyctema</taxon>
    </lineage>
</organism>
<dbReference type="PANTHER" id="PTHR10039:SF5">
    <property type="entry name" value="NACHT DOMAIN-CONTAINING PROTEIN"/>
    <property type="match status" value="1"/>
</dbReference>
<evidence type="ECO:0000313" key="4">
    <source>
        <dbReference type="EMBL" id="KAL3419726.1"/>
    </source>
</evidence>
<feature type="domain" description="Nephrocystin 3-like N-terminal" evidence="2">
    <location>
        <begin position="224"/>
        <end position="384"/>
    </location>
</feature>
<dbReference type="SUPFAM" id="SSF52540">
    <property type="entry name" value="P-loop containing nucleoside triphosphate hydrolases"/>
    <property type="match status" value="1"/>
</dbReference>